<dbReference type="InterPro" id="IPR010982">
    <property type="entry name" value="Lambda_DNA-bd_dom_sf"/>
</dbReference>
<comment type="caution">
    <text evidence="2">The sequence shown here is derived from an EMBL/GenBank/DDBJ whole genome shotgun (WGS) entry which is preliminary data.</text>
</comment>
<accession>A0A9D0Z4K6</accession>
<organism evidence="2 3">
    <name type="scientific">Candidatus Faecousia excrementigallinarum</name>
    <dbReference type="NCBI Taxonomy" id="2840806"/>
    <lineage>
        <taxon>Bacteria</taxon>
        <taxon>Bacillati</taxon>
        <taxon>Bacillota</taxon>
        <taxon>Clostridia</taxon>
        <taxon>Eubacteriales</taxon>
        <taxon>Oscillospiraceae</taxon>
        <taxon>Faecousia</taxon>
    </lineage>
</organism>
<reference evidence="2" key="1">
    <citation type="submission" date="2020-10" db="EMBL/GenBank/DDBJ databases">
        <authorList>
            <person name="Gilroy R."/>
        </authorList>
    </citation>
    <scope>NUCLEOTIDE SEQUENCE</scope>
    <source>
        <strain evidence="2">13361</strain>
    </source>
</reference>
<evidence type="ECO:0000313" key="3">
    <source>
        <dbReference type="Proteomes" id="UP000886796"/>
    </source>
</evidence>
<reference evidence="2" key="2">
    <citation type="journal article" date="2021" name="PeerJ">
        <title>Extensive microbial diversity within the chicken gut microbiome revealed by metagenomics and culture.</title>
        <authorList>
            <person name="Gilroy R."/>
            <person name="Ravi A."/>
            <person name="Getino M."/>
            <person name="Pursley I."/>
            <person name="Horton D.L."/>
            <person name="Alikhan N.F."/>
            <person name="Baker D."/>
            <person name="Gharbi K."/>
            <person name="Hall N."/>
            <person name="Watson M."/>
            <person name="Adriaenssens E.M."/>
            <person name="Foster-Nyarko E."/>
            <person name="Jarju S."/>
            <person name="Secka A."/>
            <person name="Antonio M."/>
            <person name="Oren A."/>
            <person name="Chaudhuri R.R."/>
            <person name="La Ragione R."/>
            <person name="Hildebrand F."/>
            <person name="Pallen M.J."/>
        </authorList>
    </citation>
    <scope>NUCLEOTIDE SEQUENCE</scope>
    <source>
        <strain evidence="2">13361</strain>
    </source>
</reference>
<dbReference type="SMART" id="SM00530">
    <property type="entry name" value="HTH_XRE"/>
    <property type="match status" value="1"/>
</dbReference>
<dbReference type="EMBL" id="DVFK01000067">
    <property type="protein sequence ID" value="HIQ67815.1"/>
    <property type="molecule type" value="Genomic_DNA"/>
</dbReference>
<gene>
    <name evidence="2" type="ORF">IAB74_04830</name>
</gene>
<evidence type="ECO:0000313" key="2">
    <source>
        <dbReference type="EMBL" id="HIQ67815.1"/>
    </source>
</evidence>
<dbReference type="CDD" id="cd00093">
    <property type="entry name" value="HTH_XRE"/>
    <property type="match status" value="1"/>
</dbReference>
<dbReference type="PROSITE" id="PS50943">
    <property type="entry name" value="HTH_CROC1"/>
    <property type="match status" value="1"/>
</dbReference>
<dbReference type="GO" id="GO:0003677">
    <property type="term" value="F:DNA binding"/>
    <property type="evidence" value="ECO:0007669"/>
    <property type="project" value="InterPro"/>
</dbReference>
<dbReference type="Pfam" id="PF01381">
    <property type="entry name" value="HTH_3"/>
    <property type="match status" value="1"/>
</dbReference>
<feature type="domain" description="HTH cro/C1-type" evidence="1">
    <location>
        <begin position="34"/>
        <end position="89"/>
    </location>
</feature>
<evidence type="ECO:0000259" key="1">
    <source>
        <dbReference type="PROSITE" id="PS50943"/>
    </source>
</evidence>
<proteinExistence type="predicted"/>
<dbReference type="AlphaFoldDB" id="A0A9D0Z4K6"/>
<dbReference type="SUPFAM" id="SSF47413">
    <property type="entry name" value="lambda repressor-like DNA-binding domains"/>
    <property type="match status" value="1"/>
</dbReference>
<name>A0A9D0Z4K6_9FIRM</name>
<dbReference type="InterPro" id="IPR001387">
    <property type="entry name" value="Cro/C1-type_HTH"/>
</dbReference>
<sequence>MSSFNDLLKEQLKDPQFKAEWDALEPEYAIVQAIIDARKRSGLTQKELSDRSGINQADISRIERGVGNPSLRTIKRLASSMGMTVKLEFTPVRPTK</sequence>
<protein>
    <submittedName>
        <fullName evidence="2">Helix-turn-helix transcriptional regulator</fullName>
    </submittedName>
</protein>
<dbReference type="Proteomes" id="UP000886796">
    <property type="component" value="Unassembled WGS sequence"/>
</dbReference>
<dbReference type="Gene3D" id="1.10.260.40">
    <property type="entry name" value="lambda repressor-like DNA-binding domains"/>
    <property type="match status" value="1"/>
</dbReference>